<name>A0A5J9W8F8_9POAL</name>
<protein>
    <submittedName>
        <fullName evidence="2">Uncharacterized protein</fullName>
    </submittedName>
</protein>
<comment type="caution">
    <text evidence="2">The sequence shown here is derived from an EMBL/GenBank/DDBJ whole genome shotgun (WGS) entry which is preliminary data.</text>
</comment>
<evidence type="ECO:0000256" key="1">
    <source>
        <dbReference type="SAM" id="Phobius"/>
    </source>
</evidence>
<evidence type="ECO:0000313" key="3">
    <source>
        <dbReference type="Proteomes" id="UP000324897"/>
    </source>
</evidence>
<dbReference type="Gramene" id="TVU43680">
    <property type="protein sequence ID" value="TVU43680"/>
    <property type="gene ID" value="EJB05_10167"/>
</dbReference>
<gene>
    <name evidence="2" type="ORF">EJB05_10167</name>
</gene>
<keyword evidence="1" id="KW-1133">Transmembrane helix</keyword>
<feature type="transmembrane region" description="Helical" evidence="1">
    <location>
        <begin position="21"/>
        <end position="43"/>
    </location>
</feature>
<proteinExistence type="predicted"/>
<dbReference type="OrthoDB" id="10612685at2759"/>
<dbReference type="EMBL" id="RWGY01000005">
    <property type="protein sequence ID" value="TVU43680.1"/>
    <property type="molecule type" value="Genomic_DNA"/>
</dbReference>
<sequence>MDQRELLHGNGKKPIGAFRRRYCSTTAVTLLLFLLTNTVSILVSSGAGPSLLRRYKPGTIRLWDDSAALLADLNATQAALATGRAELLAAGRAELAGLYARIGTANELLRTLRGSNNKWPPATSTGGRAILPASSSWPAPRTGCQPAALPARRRRSSQLWATRAAACRTTWSSGT</sequence>
<keyword evidence="1" id="KW-0812">Transmembrane</keyword>
<keyword evidence="1" id="KW-0472">Membrane</keyword>
<organism evidence="2 3">
    <name type="scientific">Eragrostis curvula</name>
    <name type="common">weeping love grass</name>
    <dbReference type="NCBI Taxonomy" id="38414"/>
    <lineage>
        <taxon>Eukaryota</taxon>
        <taxon>Viridiplantae</taxon>
        <taxon>Streptophyta</taxon>
        <taxon>Embryophyta</taxon>
        <taxon>Tracheophyta</taxon>
        <taxon>Spermatophyta</taxon>
        <taxon>Magnoliopsida</taxon>
        <taxon>Liliopsida</taxon>
        <taxon>Poales</taxon>
        <taxon>Poaceae</taxon>
        <taxon>PACMAD clade</taxon>
        <taxon>Chloridoideae</taxon>
        <taxon>Eragrostideae</taxon>
        <taxon>Eragrostidinae</taxon>
        <taxon>Eragrostis</taxon>
    </lineage>
</organism>
<dbReference type="AlphaFoldDB" id="A0A5J9W8F8"/>
<keyword evidence="3" id="KW-1185">Reference proteome</keyword>
<accession>A0A5J9W8F8</accession>
<evidence type="ECO:0000313" key="2">
    <source>
        <dbReference type="EMBL" id="TVU43680.1"/>
    </source>
</evidence>
<feature type="non-terminal residue" evidence="2">
    <location>
        <position position="1"/>
    </location>
</feature>
<dbReference type="Proteomes" id="UP000324897">
    <property type="component" value="Unassembled WGS sequence"/>
</dbReference>
<reference evidence="2 3" key="1">
    <citation type="journal article" date="2019" name="Sci. Rep.">
        <title>A high-quality genome of Eragrostis curvula grass provides insights into Poaceae evolution and supports new strategies to enhance forage quality.</title>
        <authorList>
            <person name="Carballo J."/>
            <person name="Santos B.A.C.M."/>
            <person name="Zappacosta D."/>
            <person name="Garbus I."/>
            <person name="Selva J.P."/>
            <person name="Gallo C.A."/>
            <person name="Diaz A."/>
            <person name="Albertini E."/>
            <person name="Caccamo M."/>
            <person name="Echenique V."/>
        </authorList>
    </citation>
    <scope>NUCLEOTIDE SEQUENCE [LARGE SCALE GENOMIC DNA]</scope>
    <source>
        <strain evidence="3">cv. Victoria</strain>
        <tissue evidence="2">Leaf</tissue>
    </source>
</reference>